<dbReference type="OrthoDB" id="9935225at2"/>
<feature type="compositionally biased region" description="Polar residues" evidence="1">
    <location>
        <begin position="120"/>
        <end position="154"/>
    </location>
</feature>
<dbReference type="STRING" id="889378.Spiaf_2311"/>
<dbReference type="AlphaFoldDB" id="H9ULF0"/>
<dbReference type="PATRIC" id="fig|889378.3.peg.2285"/>
<proteinExistence type="predicted"/>
<name>H9ULF0_SPIAZ</name>
<accession>H9ULF0</accession>
<gene>
    <name evidence="2" type="ordered locus">Spiaf_2311</name>
</gene>
<feature type="region of interest" description="Disordered" evidence="1">
    <location>
        <begin position="120"/>
        <end position="168"/>
    </location>
</feature>
<organism evidence="2 3">
    <name type="scientific">Spirochaeta africana (strain ATCC 700263 / DSM 8902 / Z-7692)</name>
    <dbReference type="NCBI Taxonomy" id="889378"/>
    <lineage>
        <taxon>Bacteria</taxon>
        <taxon>Pseudomonadati</taxon>
        <taxon>Spirochaetota</taxon>
        <taxon>Spirochaetia</taxon>
        <taxon>Spirochaetales</taxon>
        <taxon>Spirochaetaceae</taxon>
        <taxon>Spirochaeta</taxon>
    </lineage>
</organism>
<keyword evidence="3" id="KW-1185">Reference proteome</keyword>
<dbReference type="RefSeq" id="WP_014456325.1">
    <property type="nucleotide sequence ID" value="NC_017098.1"/>
</dbReference>
<dbReference type="Proteomes" id="UP000007383">
    <property type="component" value="Chromosome"/>
</dbReference>
<sequence length="199" mass="21911">MNRTGLLWVLVAGLCVASMPLAFGQSPRGSSSEFEELRQEIEVINELGRLFGFIVRMHEEESELKLTTQQAGLLELIVEEIYAVERLVPARAQQVLQEIEAEILTPEQLRYTDRLFLSRQQTQRTATTGSRQQNDQRSAGRSSTAGDGTGTEEQAGSPPDSLAAFVAGGAFNPLRDSDRQAGQDILRLRALLQDLAQAP</sequence>
<dbReference type="KEGG" id="sfc:Spiaf_2311"/>
<dbReference type="HOGENOM" id="CLU_1371477_0_0_12"/>
<dbReference type="EMBL" id="CP003282">
    <property type="protein sequence ID" value="AFG38343.1"/>
    <property type="molecule type" value="Genomic_DNA"/>
</dbReference>
<evidence type="ECO:0000313" key="3">
    <source>
        <dbReference type="Proteomes" id="UP000007383"/>
    </source>
</evidence>
<reference evidence="3" key="1">
    <citation type="journal article" date="2013" name="Stand. Genomic Sci.">
        <title>Complete genome sequence of the halophilic bacterium Spirochaeta africana type strain (Z-7692(T)) from the alkaline Lake Magadi in the East African Rift.</title>
        <authorList>
            <person name="Liolos K."/>
            <person name="Abt B."/>
            <person name="Scheuner C."/>
            <person name="Teshima H."/>
            <person name="Held B."/>
            <person name="Lapidus A."/>
            <person name="Nolan M."/>
            <person name="Lucas S."/>
            <person name="Deshpande S."/>
            <person name="Cheng J.F."/>
            <person name="Tapia R."/>
            <person name="Goodwin L.A."/>
            <person name="Pitluck S."/>
            <person name="Pagani I."/>
            <person name="Ivanova N."/>
            <person name="Mavromatis K."/>
            <person name="Mikhailova N."/>
            <person name="Huntemann M."/>
            <person name="Pati A."/>
            <person name="Chen A."/>
            <person name="Palaniappan K."/>
            <person name="Land M."/>
            <person name="Rohde M."/>
            <person name="Tindall B.J."/>
            <person name="Detter J.C."/>
            <person name="Goker M."/>
            <person name="Bristow J."/>
            <person name="Eisen J.A."/>
            <person name="Markowitz V."/>
            <person name="Hugenholtz P."/>
            <person name="Woyke T."/>
            <person name="Klenk H.P."/>
            <person name="Kyrpides N.C."/>
        </authorList>
    </citation>
    <scope>NUCLEOTIDE SEQUENCE</scope>
    <source>
        <strain evidence="3">ATCC 700263 / DSM 8902 / Z-7692</strain>
    </source>
</reference>
<protein>
    <submittedName>
        <fullName evidence="2">Uncharacterized protein</fullName>
    </submittedName>
</protein>
<evidence type="ECO:0000313" key="2">
    <source>
        <dbReference type="EMBL" id="AFG38343.1"/>
    </source>
</evidence>
<evidence type="ECO:0000256" key="1">
    <source>
        <dbReference type="SAM" id="MobiDB-lite"/>
    </source>
</evidence>